<organism evidence="1">
    <name type="scientific">Opuntia streptacantha</name>
    <name type="common">Prickly pear cactus</name>
    <name type="synonym">Opuntia cardona</name>
    <dbReference type="NCBI Taxonomy" id="393608"/>
    <lineage>
        <taxon>Eukaryota</taxon>
        <taxon>Viridiplantae</taxon>
        <taxon>Streptophyta</taxon>
        <taxon>Embryophyta</taxon>
        <taxon>Tracheophyta</taxon>
        <taxon>Spermatophyta</taxon>
        <taxon>Magnoliopsida</taxon>
        <taxon>eudicotyledons</taxon>
        <taxon>Gunneridae</taxon>
        <taxon>Pentapetalae</taxon>
        <taxon>Caryophyllales</taxon>
        <taxon>Cactineae</taxon>
        <taxon>Cactaceae</taxon>
        <taxon>Opuntioideae</taxon>
        <taxon>Opuntia</taxon>
    </lineage>
</organism>
<dbReference type="EMBL" id="GISG01199510">
    <property type="protein sequence ID" value="MBA4658161.1"/>
    <property type="molecule type" value="Transcribed_RNA"/>
</dbReference>
<accession>A0A7C9E287</accession>
<evidence type="ECO:0000313" key="1">
    <source>
        <dbReference type="EMBL" id="MBA4658161.1"/>
    </source>
</evidence>
<reference evidence="1" key="2">
    <citation type="submission" date="2020-07" db="EMBL/GenBank/DDBJ databases">
        <authorList>
            <person name="Vera ALvarez R."/>
            <person name="Arias-Moreno D.M."/>
            <person name="Jimenez-Jacinto V."/>
            <person name="Jimenez-Bremont J.F."/>
            <person name="Swaminathan K."/>
            <person name="Moose S.P."/>
            <person name="Guerrero-Gonzalez M.L."/>
            <person name="Marino-Ramirez L."/>
            <person name="Landsman D."/>
            <person name="Rodriguez-Kessler M."/>
            <person name="Delgado-Sanchez P."/>
        </authorList>
    </citation>
    <scope>NUCLEOTIDE SEQUENCE</scope>
    <source>
        <tissue evidence="1">Cladode</tissue>
    </source>
</reference>
<name>A0A7C9E287_OPUST</name>
<sequence length="140" mass="15596">MTLTCLLRANQPPYLFLCDSLSSSRRTLPHWQMQVLEPLLCQKITPSQQTQSKRTCCTNSLLAGCRPGKQGTLDSALTDVEDVNPQNECLNVLIKLHACNSTTAYITDPMSGSEPYASSSTIEKCPTESSMMLREKEIFY</sequence>
<dbReference type="AlphaFoldDB" id="A0A7C9E287"/>
<reference evidence="1" key="1">
    <citation type="journal article" date="2013" name="J. Plant Res.">
        <title>Effect of fungi and light on seed germination of three Opuntia species from semiarid lands of central Mexico.</title>
        <authorList>
            <person name="Delgado-Sanchez P."/>
            <person name="Jimenez-Bremont J.F."/>
            <person name="Guerrero-Gonzalez Mde L."/>
            <person name="Flores J."/>
        </authorList>
    </citation>
    <scope>NUCLEOTIDE SEQUENCE</scope>
    <source>
        <tissue evidence="1">Cladode</tissue>
    </source>
</reference>
<proteinExistence type="predicted"/>
<protein>
    <submittedName>
        <fullName evidence="1">Uncharacterized protein</fullName>
    </submittedName>
</protein>